<name>W6U0I0_ECHGR</name>
<gene>
    <name evidence="1" type="ORF">EGR_10527</name>
</gene>
<comment type="caution">
    <text evidence="1">The sequence shown here is derived from an EMBL/GenBank/DDBJ whole genome shotgun (WGS) entry which is preliminary data.</text>
</comment>
<dbReference type="CTD" id="36346242"/>
<sequence>MHFCKVTLFYKIISKLFGMHLSQSSSSTTFAFALLDRLCYKWDGPAQQCTSGNCFCHPEGVNSSASMNVALRALFEKLTSISTREKFLVSSDINSFRFCKQRQNAFYPRLSVSLTIPKSLYLLLHPL</sequence>
<dbReference type="KEGG" id="egl:EGR_10527"/>
<reference evidence="1 2" key="1">
    <citation type="journal article" date="2013" name="Nat. Genet.">
        <title>The genome of the hydatid tapeworm Echinococcus granulosus.</title>
        <authorList>
            <person name="Zheng H."/>
            <person name="Zhang W."/>
            <person name="Zhang L."/>
            <person name="Zhang Z."/>
            <person name="Li J."/>
            <person name="Lu G."/>
            <person name="Zhu Y."/>
            <person name="Wang Y."/>
            <person name="Huang Y."/>
            <person name="Liu J."/>
            <person name="Kang H."/>
            <person name="Chen J."/>
            <person name="Wang L."/>
            <person name="Chen A."/>
            <person name="Yu S."/>
            <person name="Gao Z."/>
            <person name="Jin L."/>
            <person name="Gu W."/>
            <person name="Wang Z."/>
            <person name="Zhao L."/>
            <person name="Shi B."/>
            <person name="Wen H."/>
            <person name="Lin R."/>
            <person name="Jones M.K."/>
            <person name="Brejova B."/>
            <person name="Vinar T."/>
            <person name="Zhao G."/>
            <person name="McManus D.P."/>
            <person name="Chen Z."/>
            <person name="Zhou Y."/>
            <person name="Wang S."/>
        </authorList>
    </citation>
    <scope>NUCLEOTIDE SEQUENCE [LARGE SCALE GENOMIC DNA]</scope>
</reference>
<evidence type="ECO:0000313" key="1">
    <source>
        <dbReference type="EMBL" id="EUB54620.1"/>
    </source>
</evidence>
<accession>W6U0I0</accession>
<proteinExistence type="predicted"/>
<evidence type="ECO:0000313" key="2">
    <source>
        <dbReference type="Proteomes" id="UP000019149"/>
    </source>
</evidence>
<protein>
    <submittedName>
        <fullName evidence="1">Uncharacterized protein</fullName>
    </submittedName>
</protein>
<dbReference type="GeneID" id="36346242"/>
<dbReference type="AlphaFoldDB" id="W6U0I0"/>
<dbReference type="EMBL" id="APAU02000229">
    <property type="protein sequence ID" value="EUB54620.1"/>
    <property type="molecule type" value="Genomic_DNA"/>
</dbReference>
<organism evidence="1 2">
    <name type="scientific">Echinococcus granulosus</name>
    <name type="common">Hydatid tapeworm</name>
    <dbReference type="NCBI Taxonomy" id="6210"/>
    <lineage>
        <taxon>Eukaryota</taxon>
        <taxon>Metazoa</taxon>
        <taxon>Spiralia</taxon>
        <taxon>Lophotrochozoa</taxon>
        <taxon>Platyhelminthes</taxon>
        <taxon>Cestoda</taxon>
        <taxon>Eucestoda</taxon>
        <taxon>Cyclophyllidea</taxon>
        <taxon>Taeniidae</taxon>
        <taxon>Echinococcus</taxon>
        <taxon>Echinococcus granulosus group</taxon>
    </lineage>
</organism>
<dbReference type="Proteomes" id="UP000019149">
    <property type="component" value="Unassembled WGS sequence"/>
</dbReference>
<dbReference type="RefSeq" id="XP_024345816.1">
    <property type="nucleotide sequence ID" value="XM_024499776.1"/>
</dbReference>
<keyword evidence="2" id="KW-1185">Reference proteome</keyword>